<keyword evidence="4" id="KW-1185">Reference proteome</keyword>
<evidence type="ECO:0000313" key="4">
    <source>
        <dbReference type="Proteomes" id="UP000186922"/>
    </source>
</evidence>
<dbReference type="PROSITE" id="PS50200">
    <property type="entry name" value="RA"/>
    <property type="match status" value="2"/>
</dbReference>
<dbReference type="SUPFAM" id="SSF54236">
    <property type="entry name" value="Ubiquitin-like"/>
    <property type="match status" value="2"/>
</dbReference>
<dbReference type="EMBL" id="BDGG01000001">
    <property type="protein sequence ID" value="GAU89328.1"/>
    <property type="molecule type" value="Genomic_DNA"/>
</dbReference>
<dbReference type="PANTHER" id="PTHR21298">
    <property type="entry name" value="GH01721P"/>
    <property type="match status" value="1"/>
</dbReference>
<name>A0A1D1UT28_RAMVA</name>
<feature type="domain" description="Ras-associating" evidence="2">
    <location>
        <begin position="164"/>
        <end position="262"/>
    </location>
</feature>
<dbReference type="Proteomes" id="UP000186922">
    <property type="component" value="Unassembled WGS sequence"/>
</dbReference>
<organism evidence="3 4">
    <name type="scientific">Ramazzottius varieornatus</name>
    <name type="common">Water bear</name>
    <name type="synonym">Tardigrade</name>
    <dbReference type="NCBI Taxonomy" id="947166"/>
    <lineage>
        <taxon>Eukaryota</taxon>
        <taxon>Metazoa</taxon>
        <taxon>Ecdysozoa</taxon>
        <taxon>Tardigrada</taxon>
        <taxon>Eutardigrada</taxon>
        <taxon>Parachela</taxon>
        <taxon>Hypsibioidea</taxon>
        <taxon>Ramazzottiidae</taxon>
        <taxon>Ramazzottius</taxon>
    </lineage>
</organism>
<sequence>MFKHIRRPSRVPSEAEDGQQPGRDIPRCPTALDRSFASVSSGKSSVGSDSGSSRSSSALSTGDAQTGVIKVYCGVLRPDVDYKTLFISNYTSSRDVVEMLLRKCKIRNRDANLYYLTMDISLQCMDSGTLVTSFVVLEDEAQPLDLKTCQPTHSHLQFTLRCKEGGLLKVHDSCLNQMSRYKSLLIAEETTVEEVIRLLLSCHDSSESPDDFLLSEVLHVEGKHDYERALHPQDMPLLLLQAHGHWPNDTDTCSFHLRRAAPLLSSSPFFSPSPQPQLDLASAAHDLINEQMPQDESRLTDDHTSPCLLPKTISSTESIQEGQRFLEKLLVAPTTVASCLYGKNVCSDYQNYVYI</sequence>
<proteinExistence type="predicted"/>
<evidence type="ECO:0000313" key="3">
    <source>
        <dbReference type="EMBL" id="GAU89328.1"/>
    </source>
</evidence>
<dbReference type="GO" id="GO:0045743">
    <property type="term" value="P:positive regulation of fibroblast growth factor receptor signaling pathway"/>
    <property type="evidence" value="ECO:0007669"/>
    <property type="project" value="TreeGrafter"/>
</dbReference>
<gene>
    <name evidence="3" type="primary">RvY_01887-1</name>
    <name evidence="3" type="synonym">RvY_01887.1</name>
    <name evidence="3" type="ORF">RvY_01887</name>
</gene>
<comment type="caution">
    <text evidence="3">The sequence shown here is derived from an EMBL/GenBank/DDBJ whole genome shotgun (WGS) entry which is preliminary data.</text>
</comment>
<dbReference type="AlphaFoldDB" id="A0A1D1UT28"/>
<dbReference type="GO" id="GO:0007165">
    <property type="term" value="P:signal transduction"/>
    <property type="evidence" value="ECO:0007669"/>
    <property type="project" value="InterPro"/>
</dbReference>
<evidence type="ECO:0000259" key="2">
    <source>
        <dbReference type="PROSITE" id="PS50200"/>
    </source>
</evidence>
<protein>
    <recommendedName>
        <fullName evidence="2">Ras-associating domain-containing protein</fullName>
    </recommendedName>
</protein>
<dbReference type="SMART" id="SM00314">
    <property type="entry name" value="RA"/>
    <property type="match status" value="2"/>
</dbReference>
<dbReference type="PANTHER" id="PTHR21298:SF2">
    <property type="entry name" value="GH01721P"/>
    <property type="match status" value="1"/>
</dbReference>
<dbReference type="CDD" id="cd17043">
    <property type="entry name" value="RA"/>
    <property type="match status" value="1"/>
</dbReference>
<feature type="compositionally biased region" description="Low complexity" evidence="1">
    <location>
        <begin position="35"/>
        <end position="60"/>
    </location>
</feature>
<reference evidence="3 4" key="1">
    <citation type="journal article" date="2016" name="Nat. Commun.">
        <title>Extremotolerant tardigrade genome and improved radiotolerance of human cultured cells by tardigrade-unique protein.</title>
        <authorList>
            <person name="Hashimoto T."/>
            <person name="Horikawa D.D."/>
            <person name="Saito Y."/>
            <person name="Kuwahara H."/>
            <person name="Kozuka-Hata H."/>
            <person name="Shin-I T."/>
            <person name="Minakuchi Y."/>
            <person name="Ohishi K."/>
            <person name="Motoyama A."/>
            <person name="Aizu T."/>
            <person name="Enomoto A."/>
            <person name="Kondo K."/>
            <person name="Tanaka S."/>
            <person name="Hara Y."/>
            <person name="Koshikawa S."/>
            <person name="Sagara H."/>
            <person name="Miura T."/>
            <person name="Yokobori S."/>
            <person name="Miyagawa K."/>
            <person name="Suzuki Y."/>
            <person name="Kubo T."/>
            <person name="Oyama M."/>
            <person name="Kohara Y."/>
            <person name="Fujiyama A."/>
            <person name="Arakawa K."/>
            <person name="Katayama T."/>
            <person name="Toyoda A."/>
            <person name="Kunieda T."/>
        </authorList>
    </citation>
    <scope>NUCLEOTIDE SEQUENCE [LARGE SCALE GENOMIC DNA]</scope>
    <source>
        <strain evidence="3 4">YOKOZUNA-1</strain>
    </source>
</reference>
<accession>A0A1D1UT28</accession>
<feature type="domain" description="Ras-associating" evidence="2">
    <location>
        <begin position="65"/>
        <end position="161"/>
    </location>
</feature>
<dbReference type="InterPro" id="IPR029071">
    <property type="entry name" value="Ubiquitin-like_domsf"/>
</dbReference>
<dbReference type="InterPro" id="IPR000159">
    <property type="entry name" value="RA_dom"/>
</dbReference>
<evidence type="ECO:0000256" key="1">
    <source>
        <dbReference type="SAM" id="MobiDB-lite"/>
    </source>
</evidence>
<dbReference type="Gene3D" id="3.10.20.90">
    <property type="entry name" value="Phosphatidylinositol 3-kinase Catalytic Subunit, Chain A, domain 1"/>
    <property type="match status" value="2"/>
</dbReference>
<dbReference type="Pfam" id="PF00788">
    <property type="entry name" value="RA"/>
    <property type="match status" value="2"/>
</dbReference>
<feature type="region of interest" description="Disordered" evidence="1">
    <location>
        <begin position="1"/>
        <end position="60"/>
    </location>
</feature>
<dbReference type="OrthoDB" id="3908708at2759"/>
<dbReference type="GO" id="GO:0045742">
    <property type="term" value="P:positive regulation of epidermal growth factor receptor signaling pathway"/>
    <property type="evidence" value="ECO:0007669"/>
    <property type="project" value="TreeGrafter"/>
</dbReference>